<dbReference type="Pfam" id="PF14539">
    <property type="entry name" value="DUF4442"/>
    <property type="match status" value="1"/>
</dbReference>
<accession>A0ABV9PM51</accession>
<name>A0ABV9PM51_9ACTN</name>
<evidence type="ECO:0000313" key="1">
    <source>
        <dbReference type="EMBL" id="MFC4754181.1"/>
    </source>
</evidence>
<dbReference type="InterPro" id="IPR027961">
    <property type="entry name" value="DUF4442"/>
</dbReference>
<keyword evidence="2" id="KW-1185">Reference proteome</keyword>
<comment type="caution">
    <text evidence="1">The sequence shown here is derived from an EMBL/GenBank/DDBJ whole genome shotgun (WGS) entry which is preliminary data.</text>
</comment>
<dbReference type="Gene3D" id="3.10.129.10">
    <property type="entry name" value="Hotdog Thioesterase"/>
    <property type="match status" value="1"/>
</dbReference>
<dbReference type="Proteomes" id="UP001595836">
    <property type="component" value="Unassembled WGS sequence"/>
</dbReference>
<organism evidence="1 2">
    <name type="scientific">Dietzia aurantiaca</name>
    <dbReference type="NCBI Taxonomy" id="983873"/>
    <lineage>
        <taxon>Bacteria</taxon>
        <taxon>Bacillati</taxon>
        <taxon>Actinomycetota</taxon>
        <taxon>Actinomycetes</taxon>
        <taxon>Mycobacteriales</taxon>
        <taxon>Dietziaceae</taxon>
        <taxon>Dietzia</taxon>
    </lineage>
</organism>
<dbReference type="EMBL" id="JBHSHP010000015">
    <property type="protein sequence ID" value="MFC4754181.1"/>
    <property type="molecule type" value="Genomic_DNA"/>
</dbReference>
<proteinExistence type="predicted"/>
<protein>
    <submittedName>
        <fullName evidence="1">DUF4442 domain-containing protein</fullName>
    </submittedName>
</protein>
<sequence>MSQQVGPIKRALSSARGMQIGMSLWPPYLAAGVRVEHIAPDFSRARVRLNRRPWNTNYVGTAFGGSLFSMSDPFWMFLLMRRLGSEYVVWDVAGEIDFVSPGRTAVHAEFEVTAEQVAEIRDAAAGGQKVLRWFSTDLTDDNGQVVARVRKQIYVRRTRDAASPAPNSASVTAIEVPATRP</sequence>
<gene>
    <name evidence="1" type="ORF">ACFO7U_05225</name>
</gene>
<evidence type="ECO:0000313" key="2">
    <source>
        <dbReference type="Proteomes" id="UP001595836"/>
    </source>
</evidence>
<dbReference type="RefSeq" id="WP_344994345.1">
    <property type="nucleotide sequence ID" value="NZ_BAABCD010000042.1"/>
</dbReference>
<dbReference type="InterPro" id="IPR029069">
    <property type="entry name" value="HotDog_dom_sf"/>
</dbReference>
<dbReference type="SUPFAM" id="SSF54637">
    <property type="entry name" value="Thioesterase/thiol ester dehydrase-isomerase"/>
    <property type="match status" value="1"/>
</dbReference>
<reference evidence="2" key="1">
    <citation type="journal article" date="2019" name="Int. J. Syst. Evol. Microbiol.">
        <title>The Global Catalogue of Microorganisms (GCM) 10K type strain sequencing project: providing services to taxonomists for standard genome sequencing and annotation.</title>
        <authorList>
            <consortium name="The Broad Institute Genomics Platform"/>
            <consortium name="The Broad Institute Genome Sequencing Center for Infectious Disease"/>
            <person name="Wu L."/>
            <person name="Ma J."/>
        </authorList>
    </citation>
    <scope>NUCLEOTIDE SEQUENCE [LARGE SCALE GENOMIC DNA]</scope>
    <source>
        <strain evidence="2">JCM 11882</strain>
    </source>
</reference>